<gene>
    <name evidence="2" type="ORF">H7C19_22600</name>
</gene>
<dbReference type="PANTHER" id="PTHR30290">
    <property type="entry name" value="PERIPLASMIC BINDING COMPONENT OF ABC TRANSPORTER"/>
    <property type="match status" value="1"/>
</dbReference>
<organism evidence="2 3">
    <name type="scientific">Cohnella nanjingensis</name>
    <dbReference type="NCBI Taxonomy" id="1387779"/>
    <lineage>
        <taxon>Bacteria</taxon>
        <taxon>Bacillati</taxon>
        <taxon>Bacillota</taxon>
        <taxon>Bacilli</taxon>
        <taxon>Bacillales</taxon>
        <taxon>Paenibacillaceae</taxon>
        <taxon>Cohnella</taxon>
    </lineage>
</organism>
<protein>
    <submittedName>
        <fullName evidence="2">SgrR family transcriptional regulator</fullName>
    </submittedName>
</protein>
<name>A0A7X0RTL4_9BACL</name>
<dbReference type="Gene3D" id="3.40.190.10">
    <property type="entry name" value="Periplasmic binding protein-like II"/>
    <property type="match status" value="1"/>
</dbReference>
<evidence type="ECO:0000259" key="1">
    <source>
        <dbReference type="Pfam" id="PF00496"/>
    </source>
</evidence>
<dbReference type="Pfam" id="PF00496">
    <property type="entry name" value="SBP_bac_5"/>
    <property type="match status" value="1"/>
</dbReference>
<evidence type="ECO:0000313" key="3">
    <source>
        <dbReference type="Proteomes" id="UP000547209"/>
    </source>
</evidence>
<dbReference type="GO" id="GO:0015833">
    <property type="term" value="P:peptide transport"/>
    <property type="evidence" value="ECO:0007669"/>
    <property type="project" value="TreeGrafter"/>
</dbReference>
<comment type="caution">
    <text evidence="2">The sequence shown here is derived from an EMBL/GenBank/DDBJ whole genome shotgun (WGS) entry which is preliminary data.</text>
</comment>
<reference evidence="2 3" key="1">
    <citation type="submission" date="2020-08" db="EMBL/GenBank/DDBJ databases">
        <title>Cohnella phylogeny.</title>
        <authorList>
            <person name="Dunlap C."/>
        </authorList>
    </citation>
    <scope>NUCLEOTIDE SEQUENCE [LARGE SCALE GENOMIC DNA]</scope>
    <source>
        <strain evidence="2 3">DSM 28246</strain>
    </source>
</reference>
<dbReference type="GO" id="GO:1904680">
    <property type="term" value="F:peptide transmembrane transporter activity"/>
    <property type="evidence" value="ECO:0007669"/>
    <property type="project" value="TreeGrafter"/>
</dbReference>
<dbReference type="InterPro" id="IPR030678">
    <property type="entry name" value="Peptide/Ni-bd"/>
</dbReference>
<dbReference type="GO" id="GO:0042597">
    <property type="term" value="C:periplasmic space"/>
    <property type="evidence" value="ECO:0007669"/>
    <property type="project" value="UniProtKB-ARBA"/>
</dbReference>
<dbReference type="Proteomes" id="UP000547209">
    <property type="component" value="Unassembled WGS sequence"/>
</dbReference>
<dbReference type="Gene3D" id="3.10.105.10">
    <property type="entry name" value="Dipeptide-binding Protein, Domain 3"/>
    <property type="match status" value="1"/>
</dbReference>
<sequence>MDLFYHPNLPLPQRNKLRQLLEDRFGFQRERSDAATADILRVTMGCASACLDPAFVSTSTEAFLLQRICDTLTVFDPRKKTHLPSLAQAWENNEDGSNWTFYLRKGVRFHHGRTLTTKDVLYTVQRLRDVNSPSRWQYEEIERVEIVSDFAISFYLLQPNRLFLHFFSSFYMSILPHDVAFSERNLIGTGPFRMAEFTDRVLVLEAYDDYFRERPFLDRVEFWFMPVHMEKDLYQLPDANPAKLDGHGDNGEIESVMDGCQFIVFNFRKEGVQRHRSFRKAMRLVFDRAAIIEELKGNRISPADSFFPENSKQTDVEKATLQEAKALLRESGYAAEELKLYYWNKKEFHDDARWIRNRGEAVGLRLSLHPVHLTDYYTTDADQEADMLVICESLEEDTEWGYLRLFQDEACFIRRLLDREQHAWLDRSIRSLAMLISPEQRARILDQIERRMRDEDWVLFGYHMNKITQYHPALHGVTLDSFGWIDFSKLWIKKEMLAQTGS</sequence>
<dbReference type="SUPFAM" id="SSF53850">
    <property type="entry name" value="Periplasmic binding protein-like II"/>
    <property type="match status" value="1"/>
</dbReference>
<dbReference type="InterPro" id="IPR000914">
    <property type="entry name" value="SBP_5_dom"/>
</dbReference>
<proteinExistence type="predicted"/>
<dbReference type="PANTHER" id="PTHR30290:SF72">
    <property type="entry name" value="HTH-TYPE TRANSCRIPTIONAL REGULATOR SGRR"/>
    <property type="match status" value="1"/>
</dbReference>
<dbReference type="InterPro" id="IPR039424">
    <property type="entry name" value="SBP_5"/>
</dbReference>
<dbReference type="AlphaFoldDB" id="A0A7X0RTL4"/>
<dbReference type="GO" id="GO:0043190">
    <property type="term" value="C:ATP-binding cassette (ABC) transporter complex"/>
    <property type="evidence" value="ECO:0007669"/>
    <property type="project" value="InterPro"/>
</dbReference>
<evidence type="ECO:0000313" key="2">
    <source>
        <dbReference type="EMBL" id="MBB6673473.1"/>
    </source>
</evidence>
<dbReference type="EMBL" id="JACJVP010000039">
    <property type="protein sequence ID" value="MBB6673473.1"/>
    <property type="molecule type" value="Genomic_DNA"/>
</dbReference>
<feature type="domain" description="Solute-binding protein family 5" evidence="1">
    <location>
        <begin position="84"/>
        <end position="389"/>
    </location>
</feature>
<keyword evidence="3" id="KW-1185">Reference proteome</keyword>
<dbReference type="CDD" id="cd08507">
    <property type="entry name" value="PBP2_SgrR_like"/>
    <property type="match status" value="1"/>
</dbReference>
<dbReference type="PIRSF" id="PIRSF002741">
    <property type="entry name" value="MppA"/>
    <property type="match status" value="1"/>
</dbReference>
<accession>A0A7X0RTL4</accession>